<reference evidence="16 17" key="1">
    <citation type="submission" date="2010-10" db="EMBL/GenBank/DDBJ databases">
        <authorList>
            <person name="Durkin A.S."/>
            <person name="Madupu R."/>
            <person name="Torralba M."/>
            <person name="Gillis M."/>
            <person name="Methe B."/>
            <person name="Sutton G."/>
            <person name="Nelson K.E."/>
        </authorList>
    </citation>
    <scope>NUCLEOTIDE SEQUENCE [LARGE SCALE GENOMIC DNA]</scope>
    <source>
        <strain evidence="16 17">ACS-139-V-Col8</strain>
    </source>
</reference>
<dbReference type="CDD" id="cd00671">
    <property type="entry name" value="ArgRS_core"/>
    <property type="match status" value="1"/>
</dbReference>
<keyword evidence="9 11" id="KW-0030">Aminoacyl-tRNA synthetase</keyword>
<evidence type="ECO:0000256" key="7">
    <source>
        <dbReference type="ARBA" id="ARBA00022840"/>
    </source>
</evidence>
<dbReference type="AlphaFoldDB" id="E4KMJ3"/>
<sequence>MEDKQIVVAALSPLVGEHLDEEKIAQLIEKPSNAEHGDLAFPVFQLAKAFRKAPNLIAQELVEKIDGAHFDKVEAVGPYINFFLNRKEKSNEIISQVIKEDSHYGEVDLGHGGTVVLDYSSPNIAKPMSMGHLRSTVIGNSLDLMHQKMNYKTVSVNHLGDWGTQFGKLIVAYKGWGDEATVRKDPVNELVKLYVEFHEKSEEDPSLEDQGRAAFKKLEDGDPEMTELWTWFKDESIKEFEKVYDLMGISFDHYTGESFYNDKMEDKLQILADKGISTVENGATLVYLDDEELPPALVKRSDGATLYITRDIATAYYRKETYNFVKSLYIVGNEQANHFRQLKAILKRMGNDWSDDMVHIAFGLITLEGKKLSTRKGKIVLLEAVMNEAMELALEQIEAKNPDLENKEEVARQVGVGAVIFHDLKSDRMNSFDFKLSEVVQFEGETGPYVQYTYARAKSLLEKYGKELKADEIYELTDEYAWAVIKKLAEYSDTLVAATEKYEPSMIARYVIQLAQAFNKYYGNVRLLNDDDQLAARMALVKATSIVLKDGLSLLGVEAPENM</sequence>
<dbReference type="InterPro" id="IPR008909">
    <property type="entry name" value="DALR_anticod-bd"/>
</dbReference>
<evidence type="ECO:0000313" key="16">
    <source>
        <dbReference type="EMBL" id="EFR31826.1"/>
    </source>
</evidence>
<dbReference type="STRING" id="908337.HMPREF9257_0291"/>
<dbReference type="SMART" id="SM01016">
    <property type="entry name" value="Arg_tRNA_synt_N"/>
    <property type="match status" value="1"/>
</dbReference>
<dbReference type="Gene3D" id="3.40.50.620">
    <property type="entry name" value="HUPs"/>
    <property type="match status" value="1"/>
</dbReference>
<dbReference type="SUPFAM" id="SSF52374">
    <property type="entry name" value="Nucleotidylyl transferase"/>
    <property type="match status" value="1"/>
</dbReference>
<dbReference type="NCBIfam" id="TIGR00456">
    <property type="entry name" value="argS"/>
    <property type="match status" value="1"/>
</dbReference>
<comment type="subunit">
    <text evidence="3 11">Monomer.</text>
</comment>
<evidence type="ECO:0000256" key="9">
    <source>
        <dbReference type="ARBA" id="ARBA00023146"/>
    </source>
</evidence>
<evidence type="ECO:0000313" key="17">
    <source>
        <dbReference type="Proteomes" id="UP000005990"/>
    </source>
</evidence>
<dbReference type="GO" id="GO:0005524">
    <property type="term" value="F:ATP binding"/>
    <property type="evidence" value="ECO:0007669"/>
    <property type="project" value="UniProtKB-UniRule"/>
</dbReference>
<dbReference type="Proteomes" id="UP000005990">
    <property type="component" value="Unassembled WGS sequence"/>
</dbReference>
<dbReference type="EC" id="6.1.1.19" evidence="11"/>
<dbReference type="PANTHER" id="PTHR11956">
    <property type="entry name" value="ARGINYL-TRNA SYNTHETASE"/>
    <property type="match status" value="1"/>
</dbReference>
<dbReference type="InterPro" id="IPR005148">
    <property type="entry name" value="Arg-tRNA-synth_N"/>
</dbReference>
<dbReference type="InterPro" id="IPR036695">
    <property type="entry name" value="Arg-tRNA-synth_N_sf"/>
</dbReference>
<proteinExistence type="inferred from homology"/>
<evidence type="ECO:0000256" key="13">
    <source>
        <dbReference type="SAM" id="Coils"/>
    </source>
</evidence>
<evidence type="ECO:0000256" key="4">
    <source>
        <dbReference type="ARBA" id="ARBA00022490"/>
    </source>
</evidence>
<dbReference type="eggNOG" id="COG0018">
    <property type="taxonomic scope" value="Bacteria"/>
</dbReference>
<evidence type="ECO:0000256" key="11">
    <source>
        <dbReference type="HAMAP-Rule" id="MF_00123"/>
    </source>
</evidence>
<keyword evidence="13" id="KW-0175">Coiled coil</keyword>
<comment type="caution">
    <text evidence="16">The sequence shown here is derived from an EMBL/GenBank/DDBJ whole genome shotgun (WGS) entry which is preliminary data.</text>
</comment>
<evidence type="ECO:0000256" key="3">
    <source>
        <dbReference type="ARBA" id="ARBA00011245"/>
    </source>
</evidence>
<dbReference type="SMART" id="SM00836">
    <property type="entry name" value="DALR_1"/>
    <property type="match status" value="1"/>
</dbReference>
<dbReference type="GO" id="GO:0004814">
    <property type="term" value="F:arginine-tRNA ligase activity"/>
    <property type="evidence" value="ECO:0007669"/>
    <property type="project" value="UniProtKB-UniRule"/>
</dbReference>
<evidence type="ECO:0000256" key="10">
    <source>
        <dbReference type="ARBA" id="ARBA00049339"/>
    </source>
</evidence>
<dbReference type="InterPro" id="IPR001278">
    <property type="entry name" value="Arg-tRNA-ligase"/>
</dbReference>
<evidence type="ECO:0000256" key="6">
    <source>
        <dbReference type="ARBA" id="ARBA00022741"/>
    </source>
</evidence>
<dbReference type="HAMAP" id="MF_00123">
    <property type="entry name" value="Arg_tRNA_synth"/>
    <property type="match status" value="1"/>
</dbReference>
<dbReference type="SUPFAM" id="SSF47323">
    <property type="entry name" value="Anticodon-binding domain of a subclass of class I aminoacyl-tRNA synthetases"/>
    <property type="match status" value="1"/>
</dbReference>
<feature type="domain" description="DALR anticodon binding" evidence="14">
    <location>
        <begin position="450"/>
        <end position="563"/>
    </location>
</feature>
<evidence type="ECO:0000259" key="15">
    <source>
        <dbReference type="SMART" id="SM01016"/>
    </source>
</evidence>
<keyword evidence="5 11" id="KW-0436">Ligase</keyword>
<dbReference type="InterPro" id="IPR009080">
    <property type="entry name" value="tRNAsynth_Ia_anticodon-bd"/>
</dbReference>
<dbReference type="SUPFAM" id="SSF55190">
    <property type="entry name" value="Arginyl-tRNA synthetase (ArgRS), N-terminal 'additional' domain"/>
    <property type="match status" value="1"/>
</dbReference>
<accession>E4KMJ3</accession>
<evidence type="ECO:0000256" key="8">
    <source>
        <dbReference type="ARBA" id="ARBA00022917"/>
    </source>
</evidence>
<evidence type="ECO:0000256" key="2">
    <source>
        <dbReference type="ARBA" id="ARBA00005594"/>
    </source>
</evidence>
<dbReference type="OrthoDB" id="9805987at2"/>
<comment type="catalytic activity">
    <reaction evidence="10 11">
        <text>tRNA(Arg) + L-arginine + ATP = L-arginyl-tRNA(Arg) + AMP + diphosphate</text>
        <dbReference type="Rhea" id="RHEA:20301"/>
        <dbReference type="Rhea" id="RHEA-COMP:9658"/>
        <dbReference type="Rhea" id="RHEA-COMP:9673"/>
        <dbReference type="ChEBI" id="CHEBI:30616"/>
        <dbReference type="ChEBI" id="CHEBI:32682"/>
        <dbReference type="ChEBI" id="CHEBI:33019"/>
        <dbReference type="ChEBI" id="CHEBI:78442"/>
        <dbReference type="ChEBI" id="CHEBI:78513"/>
        <dbReference type="ChEBI" id="CHEBI:456215"/>
        <dbReference type="EC" id="6.1.1.19"/>
    </reaction>
</comment>
<dbReference type="InterPro" id="IPR014729">
    <property type="entry name" value="Rossmann-like_a/b/a_fold"/>
</dbReference>
<evidence type="ECO:0000256" key="1">
    <source>
        <dbReference type="ARBA" id="ARBA00004496"/>
    </source>
</evidence>
<keyword evidence="4 11" id="KW-0963">Cytoplasm</keyword>
<keyword evidence="8 11" id="KW-0648">Protein biosynthesis</keyword>
<protein>
    <recommendedName>
        <fullName evidence="11">Arginine--tRNA ligase</fullName>
        <ecNumber evidence="11">6.1.1.19</ecNumber>
    </recommendedName>
    <alternativeName>
        <fullName evidence="11">Arginyl-tRNA synthetase</fullName>
        <shortName evidence="11">ArgRS</shortName>
    </alternativeName>
</protein>
<dbReference type="GO" id="GO:0006420">
    <property type="term" value="P:arginyl-tRNA aminoacylation"/>
    <property type="evidence" value="ECO:0007669"/>
    <property type="project" value="UniProtKB-UniRule"/>
</dbReference>
<keyword evidence="7 11" id="KW-0067">ATP-binding</keyword>
<evidence type="ECO:0000256" key="12">
    <source>
        <dbReference type="RuleBase" id="RU363038"/>
    </source>
</evidence>
<dbReference type="FunFam" id="1.10.730.10:FF:000006">
    <property type="entry name" value="Arginyl-tRNA synthetase 2, mitochondrial"/>
    <property type="match status" value="1"/>
</dbReference>
<keyword evidence="6 11" id="KW-0547">Nucleotide-binding</keyword>
<feature type="short sequence motif" description="'HIGH' region" evidence="11">
    <location>
        <begin position="122"/>
        <end position="132"/>
    </location>
</feature>
<dbReference type="GO" id="GO:0005737">
    <property type="term" value="C:cytoplasm"/>
    <property type="evidence" value="ECO:0007669"/>
    <property type="project" value="UniProtKB-SubCell"/>
</dbReference>
<dbReference type="EMBL" id="AENN01000005">
    <property type="protein sequence ID" value="EFR31826.1"/>
    <property type="molecule type" value="Genomic_DNA"/>
</dbReference>
<dbReference type="Pfam" id="PF03485">
    <property type="entry name" value="Arg_tRNA_synt_N"/>
    <property type="match status" value="1"/>
</dbReference>
<dbReference type="Pfam" id="PF00750">
    <property type="entry name" value="tRNA-synt_1d"/>
    <property type="match status" value="1"/>
</dbReference>
<dbReference type="RefSeq" id="WP_006417666.1">
    <property type="nucleotide sequence ID" value="NZ_AENN01000005.1"/>
</dbReference>
<dbReference type="InterPro" id="IPR035684">
    <property type="entry name" value="ArgRS_core"/>
</dbReference>
<gene>
    <name evidence="11 16" type="primary">argS</name>
    <name evidence="16" type="ORF">HMPREF9257_0291</name>
</gene>
<dbReference type="Pfam" id="PF05746">
    <property type="entry name" value="DALR_1"/>
    <property type="match status" value="1"/>
</dbReference>
<dbReference type="Gene3D" id="3.30.1360.70">
    <property type="entry name" value="Arginyl tRNA synthetase N-terminal domain"/>
    <property type="match status" value="1"/>
</dbReference>
<feature type="coiled-coil region" evidence="13">
    <location>
        <begin position="387"/>
        <end position="414"/>
    </location>
</feature>
<feature type="domain" description="Arginyl tRNA synthetase N-terminal" evidence="15">
    <location>
        <begin position="1"/>
        <end position="84"/>
    </location>
</feature>
<dbReference type="CDD" id="cd07956">
    <property type="entry name" value="Anticodon_Ia_Arg"/>
    <property type="match status" value="1"/>
</dbReference>
<dbReference type="Gene3D" id="1.10.730.10">
    <property type="entry name" value="Isoleucyl-tRNA Synthetase, Domain 1"/>
    <property type="match status" value="1"/>
</dbReference>
<evidence type="ECO:0000256" key="5">
    <source>
        <dbReference type="ARBA" id="ARBA00022598"/>
    </source>
</evidence>
<name>E4KMJ3_9LACT</name>
<dbReference type="PRINTS" id="PR01038">
    <property type="entry name" value="TRNASYNTHARG"/>
</dbReference>
<organism evidence="16 17">
    <name type="scientific">Eremococcus coleocola ACS-139-V-Col8</name>
    <dbReference type="NCBI Taxonomy" id="908337"/>
    <lineage>
        <taxon>Bacteria</taxon>
        <taxon>Bacillati</taxon>
        <taxon>Bacillota</taxon>
        <taxon>Bacilli</taxon>
        <taxon>Lactobacillales</taxon>
        <taxon>Aerococcaceae</taxon>
        <taxon>Eremococcus</taxon>
    </lineage>
</organism>
<comment type="subcellular location">
    <subcellularLocation>
        <location evidence="1 11">Cytoplasm</location>
    </subcellularLocation>
</comment>
<comment type="similarity">
    <text evidence="2 11 12">Belongs to the class-I aminoacyl-tRNA synthetase family.</text>
</comment>
<evidence type="ECO:0000259" key="14">
    <source>
        <dbReference type="SMART" id="SM00836"/>
    </source>
</evidence>
<keyword evidence="17" id="KW-1185">Reference proteome</keyword>
<dbReference type="PANTHER" id="PTHR11956:SF5">
    <property type="entry name" value="ARGININE--TRNA LIGASE, CYTOPLASMIC"/>
    <property type="match status" value="1"/>
</dbReference>
<dbReference type="FunFam" id="3.40.50.620:FF:000116">
    <property type="entry name" value="Arginine--tRNA ligase"/>
    <property type="match status" value="1"/>
</dbReference>